<evidence type="ECO:0000256" key="4">
    <source>
        <dbReference type="ARBA" id="ARBA00023136"/>
    </source>
</evidence>
<proteinExistence type="predicted"/>
<dbReference type="InterPro" id="IPR023352">
    <property type="entry name" value="MAPEG-like_dom_sf"/>
</dbReference>
<evidence type="ECO:0000313" key="8">
    <source>
        <dbReference type="EMBL" id="CAF4573185.1"/>
    </source>
</evidence>
<dbReference type="AlphaFoldDB" id="A0A818XD85"/>
<dbReference type="EMBL" id="CAJOBQ010002672">
    <property type="protein sequence ID" value="CAF4573185.1"/>
    <property type="molecule type" value="Genomic_DNA"/>
</dbReference>
<dbReference type="Proteomes" id="UP000663869">
    <property type="component" value="Unassembled WGS sequence"/>
</dbReference>
<protein>
    <submittedName>
        <fullName evidence="7">Uncharacterized protein</fullName>
    </submittedName>
</protein>
<name>A0A818XD85_9BILA</name>
<feature type="transmembrane region" description="Helical" evidence="6">
    <location>
        <begin position="116"/>
        <end position="135"/>
    </location>
</feature>
<keyword evidence="4 6" id="KW-0472">Membrane</keyword>
<evidence type="ECO:0000313" key="7">
    <source>
        <dbReference type="EMBL" id="CAF3738790.1"/>
    </source>
</evidence>
<feature type="transmembrane region" description="Helical" evidence="6">
    <location>
        <begin position="12"/>
        <end position="33"/>
    </location>
</feature>
<sequence>MTDINSIKPGTVFAWFMLVLIVRRIVLIVMLIVTKQKTSPGPPPPDTSDRPTRINGAIRNDSENDAYFLILYLGTAIFSYSVNADIVRMIVYGAVYLTTRSIHSVMFILALQPHRMLAFLFGLLCTFAMSLDLVITMSRTTN</sequence>
<evidence type="ECO:0000256" key="3">
    <source>
        <dbReference type="ARBA" id="ARBA00022989"/>
    </source>
</evidence>
<evidence type="ECO:0000256" key="5">
    <source>
        <dbReference type="SAM" id="MobiDB-lite"/>
    </source>
</evidence>
<evidence type="ECO:0000256" key="2">
    <source>
        <dbReference type="ARBA" id="ARBA00022692"/>
    </source>
</evidence>
<feature type="region of interest" description="Disordered" evidence="5">
    <location>
        <begin position="37"/>
        <end position="58"/>
    </location>
</feature>
<comment type="caution">
    <text evidence="7">The sequence shown here is derived from an EMBL/GenBank/DDBJ whole genome shotgun (WGS) entry which is preliminary data.</text>
</comment>
<comment type="subcellular location">
    <subcellularLocation>
        <location evidence="1">Membrane</location>
    </subcellularLocation>
</comment>
<dbReference type="SUPFAM" id="SSF161084">
    <property type="entry name" value="MAPEG domain-like"/>
    <property type="match status" value="1"/>
</dbReference>
<dbReference type="Gene3D" id="1.20.120.550">
    <property type="entry name" value="Membrane associated eicosanoid/glutathione metabolism-like domain"/>
    <property type="match status" value="1"/>
</dbReference>
<evidence type="ECO:0000256" key="1">
    <source>
        <dbReference type="ARBA" id="ARBA00004370"/>
    </source>
</evidence>
<feature type="transmembrane region" description="Helical" evidence="6">
    <location>
        <begin position="66"/>
        <end position="82"/>
    </location>
</feature>
<dbReference type="InterPro" id="IPR001129">
    <property type="entry name" value="Membr-assoc_MAPEG"/>
</dbReference>
<evidence type="ECO:0000256" key="6">
    <source>
        <dbReference type="SAM" id="Phobius"/>
    </source>
</evidence>
<dbReference type="Pfam" id="PF01124">
    <property type="entry name" value="MAPEG"/>
    <property type="match status" value="1"/>
</dbReference>
<keyword evidence="2 6" id="KW-0812">Transmembrane</keyword>
<keyword evidence="3 6" id="KW-1133">Transmembrane helix</keyword>
<reference evidence="7" key="1">
    <citation type="submission" date="2021-02" db="EMBL/GenBank/DDBJ databases">
        <authorList>
            <person name="Nowell W R."/>
        </authorList>
    </citation>
    <scope>NUCLEOTIDE SEQUENCE</scope>
</reference>
<feature type="transmembrane region" description="Helical" evidence="6">
    <location>
        <begin position="89"/>
        <end position="110"/>
    </location>
</feature>
<dbReference type="GO" id="GO:0016020">
    <property type="term" value="C:membrane"/>
    <property type="evidence" value="ECO:0007669"/>
    <property type="project" value="UniProtKB-SubCell"/>
</dbReference>
<organism evidence="7 9">
    <name type="scientific">Rotaria socialis</name>
    <dbReference type="NCBI Taxonomy" id="392032"/>
    <lineage>
        <taxon>Eukaryota</taxon>
        <taxon>Metazoa</taxon>
        <taxon>Spiralia</taxon>
        <taxon>Gnathifera</taxon>
        <taxon>Rotifera</taxon>
        <taxon>Eurotatoria</taxon>
        <taxon>Bdelloidea</taxon>
        <taxon>Philodinida</taxon>
        <taxon>Philodinidae</taxon>
        <taxon>Rotaria</taxon>
    </lineage>
</organism>
<evidence type="ECO:0000313" key="9">
    <source>
        <dbReference type="Proteomes" id="UP000663869"/>
    </source>
</evidence>
<accession>A0A818XD85</accession>
<gene>
    <name evidence="7" type="ORF">FME351_LOCUS30136</name>
    <name evidence="8" type="ORF">TSG867_LOCUS26095</name>
</gene>
<dbReference type="EMBL" id="CAJNYU010004276">
    <property type="protein sequence ID" value="CAF3738790.1"/>
    <property type="molecule type" value="Genomic_DNA"/>
</dbReference>
<dbReference type="Proteomes" id="UP000663862">
    <property type="component" value="Unassembled WGS sequence"/>
</dbReference>